<feature type="domain" description="Threonine/serine exporter-like N-terminal" evidence="8">
    <location>
        <begin position="3"/>
        <end position="241"/>
    </location>
</feature>
<gene>
    <name evidence="10" type="ORF">G5B36_13430</name>
    <name evidence="9" type="ORF">L0N08_16680</name>
</gene>
<evidence type="ECO:0000313" key="9">
    <source>
        <dbReference type="EMBL" id="MCG4747063.1"/>
    </source>
</evidence>
<proteinExistence type="inferred from homology"/>
<comment type="subcellular location">
    <subcellularLocation>
        <location evidence="1">Cell membrane</location>
        <topology evidence="1">Multi-pass membrane protein</topology>
    </subcellularLocation>
</comment>
<feature type="transmembrane region" description="Helical" evidence="7">
    <location>
        <begin position="159"/>
        <end position="179"/>
    </location>
</feature>
<evidence type="ECO:0000256" key="3">
    <source>
        <dbReference type="ARBA" id="ARBA00022692"/>
    </source>
</evidence>
<sequence>MEAALQAGHLLLENGAEISRVEETMERICRYYGVHSGNAFVLTNGIFVTVGNRNEPVFAKVEHIPVSGTHLDRVAAVNQLSREIEEGRYTIGQVSGRLDDIKRMPGKTKHMQVLASGCGSAAFCYLFGGNASDSAVAFTAGILLYLYVLYISGPHLSKIVGNISGGALVTAICILLFTAGIGDHLNFMVIGSIMPLIPGVPFTNSIRDIADGDYISGSVRMLDALLVFFCIAIGVGIGFSLIGGMMGGMLL</sequence>
<feature type="transmembrane region" description="Helical" evidence="7">
    <location>
        <begin position="185"/>
        <end position="203"/>
    </location>
</feature>
<evidence type="ECO:0000256" key="6">
    <source>
        <dbReference type="ARBA" id="ARBA00034125"/>
    </source>
</evidence>
<keyword evidence="3 7" id="KW-0812">Transmembrane</keyword>
<feature type="transmembrane region" description="Helical" evidence="7">
    <location>
        <begin position="111"/>
        <end position="128"/>
    </location>
</feature>
<evidence type="ECO:0000259" key="8">
    <source>
        <dbReference type="Pfam" id="PF06738"/>
    </source>
</evidence>
<keyword evidence="5 7" id="KW-0472">Membrane</keyword>
<evidence type="ECO:0000313" key="12">
    <source>
        <dbReference type="Proteomes" id="UP001299608"/>
    </source>
</evidence>
<dbReference type="Pfam" id="PF06738">
    <property type="entry name" value="ThrE"/>
    <property type="match status" value="1"/>
</dbReference>
<dbReference type="InterPro" id="IPR050539">
    <property type="entry name" value="ThrE_Dicarb/AminoAcid_Exp"/>
</dbReference>
<evidence type="ECO:0000256" key="2">
    <source>
        <dbReference type="ARBA" id="ARBA00022475"/>
    </source>
</evidence>
<comment type="similarity">
    <text evidence="6">Belongs to the ThrE exporter (TC 2.A.79) family.</text>
</comment>
<dbReference type="Proteomes" id="UP000669239">
    <property type="component" value="Unassembled WGS sequence"/>
</dbReference>
<comment type="caution">
    <text evidence="9">The sequence shown here is derived from an EMBL/GenBank/DDBJ whole genome shotgun (WGS) entry which is preliminary data.</text>
</comment>
<dbReference type="AlphaFoldDB" id="A0AAW5BUT5"/>
<dbReference type="EMBL" id="JAAITT010000017">
    <property type="protein sequence ID" value="NSJ49693.1"/>
    <property type="molecule type" value="Genomic_DNA"/>
</dbReference>
<evidence type="ECO:0000313" key="11">
    <source>
        <dbReference type="Proteomes" id="UP000669239"/>
    </source>
</evidence>
<evidence type="ECO:0000256" key="1">
    <source>
        <dbReference type="ARBA" id="ARBA00004651"/>
    </source>
</evidence>
<dbReference type="InterPro" id="IPR010619">
    <property type="entry name" value="ThrE-like_N"/>
</dbReference>
<protein>
    <submittedName>
        <fullName evidence="9">Threonine/serine exporter family protein</fullName>
    </submittedName>
</protein>
<dbReference type="PANTHER" id="PTHR34390">
    <property type="entry name" value="UPF0442 PROTEIN YJJB-RELATED"/>
    <property type="match status" value="1"/>
</dbReference>
<dbReference type="GO" id="GO:0022857">
    <property type="term" value="F:transmembrane transporter activity"/>
    <property type="evidence" value="ECO:0007669"/>
    <property type="project" value="InterPro"/>
</dbReference>
<evidence type="ECO:0000256" key="4">
    <source>
        <dbReference type="ARBA" id="ARBA00022989"/>
    </source>
</evidence>
<reference evidence="10" key="2">
    <citation type="submission" date="2020-02" db="EMBL/GenBank/DDBJ databases">
        <authorList>
            <person name="Littmann E."/>
            <person name="Sorbara M."/>
        </authorList>
    </citation>
    <scope>NUCLEOTIDE SEQUENCE</scope>
    <source>
        <strain evidence="10">MSK.1.17</strain>
    </source>
</reference>
<keyword evidence="2" id="KW-1003">Cell membrane</keyword>
<evidence type="ECO:0000313" key="10">
    <source>
        <dbReference type="EMBL" id="NSJ49693.1"/>
    </source>
</evidence>
<keyword evidence="11" id="KW-1185">Reference proteome</keyword>
<keyword evidence="4 7" id="KW-1133">Transmembrane helix</keyword>
<dbReference type="RefSeq" id="WP_117561142.1">
    <property type="nucleotide sequence ID" value="NZ_BAABZL010000001.1"/>
</dbReference>
<dbReference type="PANTHER" id="PTHR34390:SF2">
    <property type="entry name" value="SUCCINATE TRANSPORTER SUBUNIT YJJP-RELATED"/>
    <property type="match status" value="1"/>
</dbReference>
<dbReference type="GO" id="GO:0005886">
    <property type="term" value="C:plasma membrane"/>
    <property type="evidence" value="ECO:0007669"/>
    <property type="project" value="UniProtKB-SubCell"/>
</dbReference>
<dbReference type="GO" id="GO:0015744">
    <property type="term" value="P:succinate transport"/>
    <property type="evidence" value="ECO:0007669"/>
    <property type="project" value="TreeGrafter"/>
</dbReference>
<dbReference type="EMBL" id="JAKNGE010000020">
    <property type="protein sequence ID" value="MCG4747063.1"/>
    <property type="molecule type" value="Genomic_DNA"/>
</dbReference>
<reference evidence="9" key="3">
    <citation type="submission" date="2022-01" db="EMBL/GenBank/DDBJ databases">
        <title>Collection of gut derived symbiotic bacterial strains cultured from healthy donors.</title>
        <authorList>
            <person name="Lin H."/>
            <person name="Kohout C."/>
            <person name="Waligurski E."/>
            <person name="Pamer E.G."/>
        </authorList>
    </citation>
    <scope>NUCLEOTIDE SEQUENCE</scope>
    <source>
        <strain evidence="9">DFI.6.55</strain>
    </source>
</reference>
<evidence type="ECO:0000256" key="7">
    <source>
        <dbReference type="SAM" id="Phobius"/>
    </source>
</evidence>
<organism evidence="9 12">
    <name type="scientific">Enterocloster aldenensis</name>
    <dbReference type="NCBI Taxonomy" id="358742"/>
    <lineage>
        <taxon>Bacteria</taxon>
        <taxon>Bacillati</taxon>
        <taxon>Bacillota</taxon>
        <taxon>Clostridia</taxon>
        <taxon>Lachnospirales</taxon>
        <taxon>Lachnospiraceae</taxon>
        <taxon>Enterocloster</taxon>
    </lineage>
</organism>
<evidence type="ECO:0000256" key="5">
    <source>
        <dbReference type="ARBA" id="ARBA00023136"/>
    </source>
</evidence>
<accession>A0AAW5BUT5</accession>
<dbReference type="GeneID" id="97205192"/>
<feature type="transmembrane region" description="Helical" evidence="7">
    <location>
        <begin position="224"/>
        <end position="246"/>
    </location>
</feature>
<feature type="transmembrane region" description="Helical" evidence="7">
    <location>
        <begin position="134"/>
        <end position="152"/>
    </location>
</feature>
<dbReference type="Proteomes" id="UP001299608">
    <property type="component" value="Unassembled WGS sequence"/>
</dbReference>
<name>A0AAW5BUT5_9FIRM</name>
<reference evidence="10 11" key="1">
    <citation type="journal article" date="2020" name="Cell Host Microbe">
        <title>Functional and Genomic Variation between Human-Derived Isolates of Lachnospiraceae Reveals Inter- and Intra-Species Diversity.</title>
        <authorList>
            <person name="Sorbara M.T."/>
            <person name="Littmann E.R."/>
            <person name="Fontana E."/>
            <person name="Moody T.U."/>
            <person name="Kohout C.E."/>
            <person name="Gjonbalaj M."/>
            <person name="Eaton V."/>
            <person name="Seok R."/>
            <person name="Leiner I.M."/>
            <person name="Pamer E.G."/>
        </authorList>
    </citation>
    <scope>NUCLEOTIDE SEQUENCE [LARGE SCALE GENOMIC DNA]</scope>
    <source>
        <strain evidence="10 11">MSK.1.17</strain>
    </source>
</reference>